<dbReference type="Proteomes" id="UP000234681">
    <property type="component" value="Chromosome 1"/>
</dbReference>
<evidence type="ECO:0000256" key="1">
    <source>
        <dbReference type="SAM" id="MobiDB-lite"/>
    </source>
</evidence>
<dbReference type="AlphaFoldDB" id="A6HY18"/>
<proteinExistence type="predicted"/>
<reference evidence="3" key="1">
    <citation type="submission" date="2005-09" db="EMBL/GenBank/DDBJ databases">
        <authorList>
            <person name="Mural R.J."/>
            <person name="Li P.W."/>
            <person name="Adams M.D."/>
            <person name="Amanatides P.G."/>
            <person name="Baden-Tillson H."/>
            <person name="Barnstead M."/>
            <person name="Chin S.H."/>
            <person name="Dew I."/>
            <person name="Evans C.A."/>
            <person name="Ferriera S."/>
            <person name="Flanigan M."/>
            <person name="Fosler C."/>
            <person name="Glodek A."/>
            <person name="Gu Z."/>
            <person name="Holt R.A."/>
            <person name="Jennings D."/>
            <person name="Kraft C.L."/>
            <person name="Lu F."/>
            <person name="Nguyen T."/>
            <person name="Nusskern D.R."/>
            <person name="Pfannkoch C.M."/>
            <person name="Sitter C."/>
            <person name="Sutton G.G."/>
            <person name="Venter J.C."/>
            <person name="Wang Z."/>
            <person name="Woodage T."/>
            <person name="Zheng X.H."/>
            <person name="Zhong F."/>
        </authorList>
    </citation>
    <scope>NUCLEOTIDE SEQUENCE [LARGE SCALE GENOMIC DNA]</scope>
    <source>
        <strain>BN</strain>
        <strain evidence="3">Sprague-Dawley</strain>
    </source>
</reference>
<dbReference type="EMBL" id="CH473953">
    <property type="protein sequence ID" value="EDM12099.1"/>
    <property type="molecule type" value="Genomic_DNA"/>
</dbReference>
<accession>A6HY18</accession>
<organism evidence="2 3">
    <name type="scientific">Rattus norvegicus</name>
    <name type="common">Rat</name>
    <dbReference type="NCBI Taxonomy" id="10116"/>
    <lineage>
        <taxon>Eukaryota</taxon>
        <taxon>Metazoa</taxon>
        <taxon>Chordata</taxon>
        <taxon>Craniata</taxon>
        <taxon>Vertebrata</taxon>
        <taxon>Euteleostomi</taxon>
        <taxon>Mammalia</taxon>
        <taxon>Eutheria</taxon>
        <taxon>Euarchontoglires</taxon>
        <taxon>Glires</taxon>
        <taxon>Rodentia</taxon>
        <taxon>Myomorpha</taxon>
        <taxon>Muroidea</taxon>
        <taxon>Muridae</taxon>
        <taxon>Murinae</taxon>
        <taxon>Rattus</taxon>
    </lineage>
</organism>
<evidence type="ECO:0000313" key="2">
    <source>
        <dbReference type="EMBL" id="EDM12099.1"/>
    </source>
</evidence>
<evidence type="ECO:0000313" key="3">
    <source>
        <dbReference type="Proteomes" id="UP000234681"/>
    </source>
</evidence>
<sequence>MKSSRGMGSAVRDAQLKELSRSSSQVLSLRTAVLHCRKMDSFLTQLPRSPQMPASHRTQTIGLKQREGIYLEVTQAPPSLLAST</sequence>
<name>A6HY18_RAT</name>
<gene>
    <name evidence="2" type="ORF">rCG_47724</name>
</gene>
<feature type="region of interest" description="Disordered" evidence="1">
    <location>
        <begin position="1"/>
        <end position="23"/>
    </location>
</feature>
<protein>
    <submittedName>
        <fullName evidence="2">RCG47724</fullName>
    </submittedName>
</protein>